<evidence type="ECO:0000256" key="3">
    <source>
        <dbReference type="ARBA" id="ARBA00023163"/>
    </source>
</evidence>
<dbReference type="InterPro" id="IPR011663">
    <property type="entry name" value="UTRA"/>
</dbReference>
<evidence type="ECO:0000256" key="2">
    <source>
        <dbReference type="ARBA" id="ARBA00023125"/>
    </source>
</evidence>
<dbReference type="InterPro" id="IPR036390">
    <property type="entry name" value="WH_DNA-bd_sf"/>
</dbReference>
<name>A0ABU0FJG8_9HYPH</name>
<dbReference type="InterPro" id="IPR050679">
    <property type="entry name" value="Bact_HTH_transcr_reg"/>
</dbReference>
<keyword evidence="6" id="KW-1185">Reference proteome</keyword>
<dbReference type="InterPro" id="IPR036388">
    <property type="entry name" value="WH-like_DNA-bd_sf"/>
</dbReference>
<dbReference type="PANTHER" id="PTHR44846:SF1">
    <property type="entry name" value="MANNOSYL-D-GLYCERATE TRANSPORT_METABOLISM SYSTEM REPRESSOR MNGR-RELATED"/>
    <property type="match status" value="1"/>
</dbReference>
<reference evidence="5 6" key="1">
    <citation type="submission" date="2023-07" db="EMBL/GenBank/DDBJ databases">
        <title>Genomic Encyclopedia of Type Strains, Phase IV (KMG-IV): sequencing the most valuable type-strain genomes for metagenomic binning, comparative biology and taxonomic classification.</title>
        <authorList>
            <person name="Goeker M."/>
        </authorList>
    </citation>
    <scope>NUCLEOTIDE SEQUENCE [LARGE SCALE GENOMIC DNA]</scope>
    <source>
        <strain evidence="5 6">DSM 5896</strain>
    </source>
</reference>
<dbReference type="EMBL" id="JAUSVK010000001">
    <property type="protein sequence ID" value="MDQ0394671.1"/>
    <property type="molecule type" value="Genomic_DNA"/>
</dbReference>
<dbReference type="Proteomes" id="UP001237448">
    <property type="component" value="Unassembled WGS sequence"/>
</dbReference>
<proteinExistence type="predicted"/>
<sequence length="250" mass="26732">MTVSRTAQDFIAAPRRDGIAAWRKIADALEADITGGTLMAGSQLPAETLLAERFAVNRHTVRRALAELTVKGLVRATQGRGTFVEARRLPYPIGPQTRFTQNVAREGREPGAALLAAAHVRADERIASLLALRPGDPVLRLDTLRSADGVPLTLGLSFVPLPRFAGLEAALRLHGAITPAFAACGVADYRRLETRVGARIALPGEAERLDLAPGRPVMVVDSINVDLDAVPIQATRALFAADRTEIVVQS</sequence>
<keyword evidence="1" id="KW-0805">Transcription regulation</keyword>
<dbReference type="InterPro" id="IPR000524">
    <property type="entry name" value="Tscrpt_reg_HTH_GntR"/>
</dbReference>
<dbReference type="InterPro" id="IPR028978">
    <property type="entry name" value="Chorismate_lyase_/UTRA_dom_sf"/>
</dbReference>
<keyword evidence="2" id="KW-0238">DNA-binding</keyword>
<dbReference type="RefSeq" id="WP_307432179.1">
    <property type="nucleotide sequence ID" value="NZ_JAUSVK010000001.1"/>
</dbReference>
<comment type="caution">
    <text evidence="5">The sequence shown here is derived from an EMBL/GenBank/DDBJ whole genome shotgun (WGS) entry which is preliminary data.</text>
</comment>
<keyword evidence="3" id="KW-0804">Transcription</keyword>
<dbReference type="PANTHER" id="PTHR44846">
    <property type="entry name" value="MANNOSYL-D-GLYCERATE TRANSPORT/METABOLISM SYSTEM REPRESSOR MNGR-RELATED"/>
    <property type="match status" value="1"/>
</dbReference>
<gene>
    <name evidence="5" type="ORF">J3R73_004463</name>
</gene>
<feature type="domain" description="HTH gntR-type" evidence="4">
    <location>
        <begin position="19"/>
        <end position="87"/>
    </location>
</feature>
<dbReference type="SUPFAM" id="SSF46785">
    <property type="entry name" value="Winged helix' DNA-binding domain"/>
    <property type="match status" value="1"/>
</dbReference>
<dbReference type="PROSITE" id="PS50949">
    <property type="entry name" value="HTH_GNTR"/>
    <property type="match status" value="1"/>
</dbReference>
<dbReference type="Gene3D" id="1.10.10.10">
    <property type="entry name" value="Winged helix-like DNA-binding domain superfamily/Winged helix DNA-binding domain"/>
    <property type="match status" value="1"/>
</dbReference>
<dbReference type="SMART" id="SM00345">
    <property type="entry name" value="HTH_GNTR"/>
    <property type="match status" value="1"/>
</dbReference>
<dbReference type="SMART" id="SM00866">
    <property type="entry name" value="UTRA"/>
    <property type="match status" value="1"/>
</dbReference>
<evidence type="ECO:0000256" key="1">
    <source>
        <dbReference type="ARBA" id="ARBA00023015"/>
    </source>
</evidence>
<dbReference type="Pfam" id="PF07702">
    <property type="entry name" value="UTRA"/>
    <property type="match status" value="1"/>
</dbReference>
<dbReference type="CDD" id="cd07377">
    <property type="entry name" value="WHTH_GntR"/>
    <property type="match status" value="1"/>
</dbReference>
<evidence type="ECO:0000313" key="6">
    <source>
        <dbReference type="Proteomes" id="UP001237448"/>
    </source>
</evidence>
<dbReference type="PRINTS" id="PR00035">
    <property type="entry name" value="HTHGNTR"/>
</dbReference>
<protein>
    <submittedName>
        <fullName evidence="5">GntR family phosphonate transport system transcriptional regulator</fullName>
    </submittedName>
</protein>
<evidence type="ECO:0000313" key="5">
    <source>
        <dbReference type="EMBL" id="MDQ0394671.1"/>
    </source>
</evidence>
<dbReference type="SUPFAM" id="SSF64288">
    <property type="entry name" value="Chorismate lyase-like"/>
    <property type="match status" value="1"/>
</dbReference>
<dbReference type="Gene3D" id="3.40.1410.10">
    <property type="entry name" value="Chorismate lyase-like"/>
    <property type="match status" value="1"/>
</dbReference>
<dbReference type="NCBIfam" id="TIGR02325">
    <property type="entry name" value="C_P_lyase_phnF"/>
    <property type="match status" value="1"/>
</dbReference>
<accession>A0ABU0FJG8</accession>
<organism evidence="5 6">
    <name type="scientific">Labrys monachus</name>
    <dbReference type="NCBI Taxonomy" id="217067"/>
    <lineage>
        <taxon>Bacteria</taxon>
        <taxon>Pseudomonadati</taxon>
        <taxon>Pseudomonadota</taxon>
        <taxon>Alphaproteobacteria</taxon>
        <taxon>Hyphomicrobiales</taxon>
        <taxon>Xanthobacteraceae</taxon>
        <taxon>Labrys</taxon>
    </lineage>
</organism>
<dbReference type="Pfam" id="PF00392">
    <property type="entry name" value="GntR"/>
    <property type="match status" value="1"/>
</dbReference>
<evidence type="ECO:0000259" key="4">
    <source>
        <dbReference type="PROSITE" id="PS50949"/>
    </source>
</evidence>
<dbReference type="InterPro" id="IPR012702">
    <property type="entry name" value="CP_lyase_PhnF"/>
</dbReference>